<keyword evidence="2" id="KW-0378">Hydrolase</keyword>
<dbReference type="PANTHER" id="PTHR45666:SF3">
    <property type="entry name" value="TYPE I INOSITOL POLYPHOSPHATE 5-PHOSPHATASE 5"/>
    <property type="match status" value="1"/>
</dbReference>
<dbReference type="SUPFAM" id="SSF56219">
    <property type="entry name" value="DNase I-like"/>
    <property type="match status" value="1"/>
</dbReference>
<comment type="similarity">
    <text evidence="1">Belongs to the inositol polyphosphate 5-phosphatase family.</text>
</comment>
<dbReference type="InterPro" id="IPR000300">
    <property type="entry name" value="IPPc"/>
</dbReference>
<keyword evidence="6" id="KW-1185">Reference proteome</keyword>
<evidence type="ECO:0000256" key="2">
    <source>
        <dbReference type="ARBA" id="ARBA00022801"/>
    </source>
</evidence>
<evidence type="ECO:0000313" key="6">
    <source>
        <dbReference type="Proteomes" id="UP001642487"/>
    </source>
</evidence>
<gene>
    <name evidence="5" type="ORF">CITCOLO1_LOCUS12657</name>
</gene>
<reference evidence="5 6" key="1">
    <citation type="submission" date="2024-03" db="EMBL/GenBank/DDBJ databases">
        <authorList>
            <person name="Gkanogiannis A."/>
            <person name="Becerra Lopez-Lavalle L."/>
        </authorList>
    </citation>
    <scope>NUCLEOTIDE SEQUENCE [LARGE SCALE GENOMIC DNA]</scope>
</reference>
<dbReference type="Pfam" id="PF22669">
    <property type="entry name" value="Exo_endo_phos2"/>
    <property type="match status" value="2"/>
</dbReference>
<sequence>MSNYANTSKKVDMGNPDILSPAPSPDNSLKNEKKKRSIIPKIFSSKKSERLNSEEEMFKLDYGDGAIDIGKGIASRRKAFMESTPIIKKSFSERQTSSDIQSLNLSNFEPSMTLPNEIKNFRIFVATWNVGGKTPNNGINLEDFLLVEDSADIYVIGFQEIVPLNAGNVLVIEDNEPAAKWLALINQAINKPAKNNNDPIFGGGSEHGSTKGSSKDSKTLPFFQKPSLKVLSRNLRPLDSSLLKACNCPIELGSRERRLRKLNEGATSDLESLIISPNEQHGRLMMEEFASISELASSKAGDGDMMKYKLISSKQMVGLFLSVWARQELVPHIGHLRVSTVGRGIMGRLGNKGCISISMSVHETSFCFVCSHLASGEKEGDEIKRNADAAEILKSTQFTKICKKPNKRAPERIMDHDRIIWLGDLNYRVSLSYEDTRMLLEDNDWDKLLEKDQLNVEREAGRVFNGFSEGRIQFAPTYKYTQNSDSYTGETLKSKKKRRTPAWCDRILWRGNGIEQLCYIRRESRLSDHRPVCGEFRVAVELRNRSSKFRKGYSCAAPRGQFEDCVIPKRHSFYDF</sequence>
<dbReference type="InterPro" id="IPR036691">
    <property type="entry name" value="Endo/exonu/phosph_ase_sf"/>
</dbReference>
<dbReference type="EMBL" id="OZ021738">
    <property type="protein sequence ID" value="CAK9320605.1"/>
    <property type="molecule type" value="Genomic_DNA"/>
</dbReference>
<dbReference type="Gene3D" id="3.60.10.10">
    <property type="entry name" value="Endonuclease/exonuclease/phosphatase"/>
    <property type="match status" value="2"/>
</dbReference>
<dbReference type="PANTHER" id="PTHR45666">
    <property type="entry name" value="TYPE IV INOSITOL POLYPHOSPHATE 5-PHOSPHATASE 9"/>
    <property type="match status" value="1"/>
</dbReference>
<protein>
    <recommendedName>
        <fullName evidence="4">Inositol polyphosphate-related phosphatase domain-containing protein</fullName>
    </recommendedName>
</protein>
<name>A0ABP0YLW5_9ROSI</name>
<feature type="region of interest" description="Disordered" evidence="3">
    <location>
        <begin position="195"/>
        <end position="217"/>
    </location>
</feature>
<dbReference type="Proteomes" id="UP001642487">
    <property type="component" value="Chromosome 4"/>
</dbReference>
<dbReference type="SMART" id="SM00128">
    <property type="entry name" value="IPPc"/>
    <property type="match status" value="1"/>
</dbReference>
<feature type="region of interest" description="Disordered" evidence="3">
    <location>
        <begin position="1"/>
        <end position="35"/>
    </location>
</feature>
<proteinExistence type="inferred from homology"/>
<organism evidence="5 6">
    <name type="scientific">Citrullus colocynthis</name>
    <name type="common">colocynth</name>
    <dbReference type="NCBI Taxonomy" id="252529"/>
    <lineage>
        <taxon>Eukaryota</taxon>
        <taxon>Viridiplantae</taxon>
        <taxon>Streptophyta</taxon>
        <taxon>Embryophyta</taxon>
        <taxon>Tracheophyta</taxon>
        <taxon>Spermatophyta</taxon>
        <taxon>Magnoliopsida</taxon>
        <taxon>eudicotyledons</taxon>
        <taxon>Gunneridae</taxon>
        <taxon>Pentapetalae</taxon>
        <taxon>rosids</taxon>
        <taxon>fabids</taxon>
        <taxon>Cucurbitales</taxon>
        <taxon>Cucurbitaceae</taxon>
        <taxon>Benincaseae</taxon>
        <taxon>Citrullus</taxon>
    </lineage>
</organism>
<evidence type="ECO:0000256" key="1">
    <source>
        <dbReference type="ARBA" id="ARBA00010768"/>
    </source>
</evidence>
<accession>A0ABP0YLW5</accession>
<evidence type="ECO:0000259" key="4">
    <source>
        <dbReference type="SMART" id="SM00128"/>
    </source>
</evidence>
<feature type="domain" description="Inositol polyphosphate-related phosphatase" evidence="4">
    <location>
        <begin position="257"/>
        <end position="544"/>
    </location>
</feature>
<evidence type="ECO:0000313" key="5">
    <source>
        <dbReference type="EMBL" id="CAK9320605.1"/>
    </source>
</evidence>
<dbReference type="InterPro" id="IPR045849">
    <property type="entry name" value="IP5P_plant"/>
</dbReference>
<evidence type="ECO:0000256" key="3">
    <source>
        <dbReference type="SAM" id="MobiDB-lite"/>
    </source>
</evidence>